<accession>A0ABS2MQM8</accession>
<feature type="domain" description="N-acetyltransferase" evidence="1">
    <location>
        <begin position="5"/>
        <end position="167"/>
    </location>
</feature>
<dbReference type="RefSeq" id="WP_204663481.1">
    <property type="nucleotide sequence ID" value="NZ_JAFBDT010000007.1"/>
</dbReference>
<proteinExistence type="predicted"/>
<protein>
    <submittedName>
        <fullName evidence="2">Ribosomal protein S18 acetylase RimI-like enzyme</fullName>
    </submittedName>
</protein>
<dbReference type="CDD" id="cd04301">
    <property type="entry name" value="NAT_SF"/>
    <property type="match status" value="1"/>
</dbReference>
<dbReference type="InterPro" id="IPR000182">
    <property type="entry name" value="GNAT_dom"/>
</dbReference>
<dbReference type="SUPFAM" id="SSF55729">
    <property type="entry name" value="Acyl-CoA N-acyltransferases (Nat)"/>
    <property type="match status" value="1"/>
</dbReference>
<dbReference type="Pfam" id="PF00583">
    <property type="entry name" value="Acetyltransf_1"/>
    <property type="match status" value="1"/>
</dbReference>
<evidence type="ECO:0000259" key="1">
    <source>
        <dbReference type="PROSITE" id="PS51186"/>
    </source>
</evidence>
<comment type="caution">
    <text evidence="2">The sequence shown here is derived from an EMBL/GenBank/DDBJ whole genome shotgun (WGS) entry which is preliminary data.</text>
</comment>
<dbReference type="PANTHER" id="PTHR43072">
    <property type="entry name" value="N-ACETYLTRANSFERASE"/>
    <property type="match status" value="1"/>
</dbReference>
<dbReference type="InterPro" id="IPR016181">
    <property type="entry name" value="Acyl_CoA_acyltransferase"/>
</dbReference>
<sequence>MTDTILYRKLTLEDVPMTWALFKELMTEKAEVSFCEVDSIDHLKEWVNNAEHLTYVAIDSSTGKVVGALRGKRENTEQKRHSVFLTAATLKDYRGHQVAKKLTEFGLSEMKNEGVKIARIYVYSDNTASLNAVKKLGFEASGRVVMHHWDPVCKRFVDDLIFHKKLD</sequence>
<gene>
    <name evidence="2" type="ORF">JOC49_001253</name>
</gene>
<evidence type="ECO:0000313" key="2">
    <source>
        <dbReference type="EMBL" id="MBM7561712.1"/>
    </source>
</evidence>
<name>A0ABS2MQM8_9FIRM</name>
<dbReference type="Gene3D" id="3.40.630.30">
    <property type="match status" value="1"/>
</dbReference>
<keyword evidence="3" id="KW-1185">Reference proteome</keyword>
<reference evidence="2 3" key="1">
    <citation type="submission" date="2021-01" db="EMBL/GenBank/DDBJ databases">
        <title>Genomic Encyclopedia of Type Strains, Phase IV (KMG-IV): sequencing the most valuable type-strain genomes for metagenomic binning, comparative biology and taxonomic classification.</title>
        <authorList>
            <person name="Goeker M."/>
        </authorList>
    </citation>
    <scope>NUCLEOTIDE SEQUENCE [LARGE SCALE GENOMIC DNA]</scope>
    <source>
        <strain evidence="2 3">DSM 24436</strain>
    </source>
</reference>
<dbReference type="Proteomes" id="UP000767854">
    <property type="component" value="Unassembled WGS sequence"/>
</dbReference>
<dbReference type="PROSITE" id="PS51186">
    <property type="entry name" value="GNAT"/>
    <property type="match status" value="1"/>
</dbReference>
<organism evidence="2 3">
    <name type="scientific">Fusibacter tunisiensis</name>
    <dbReference type="NCBI Taxonomy" id="1008308"/>
    <lineage>
        <taxon>Bacteria</taxon>
        <taxon>Bacillati</taxon>
        <taxon>Bacillota</taxon>
        <taxon>Clostridia</taxon>
        <taxon>Eubacteriales</taxon>
        <taxon>Eubacteriales Family XII. Incertae Sedis</taxon>
        <taxon>Fusibacter</taxon>
    </lineage>
</organism>
<evidence type="ECO:0000313" key="3">
    <source>
        <dbReference type="Proteomes" id="UP000767854"/>
    </source>
</evidence>
<dbReference type="EMBL" id="JAFBDT010000007">
    <property type="protein sequence ID" value="MBM7561712.1"/>
    <property type="molecule type" value="Genomic_DNA"/>
</dbReference>